<name>A0AAW1TA62_9CHLO</name>
<comment type="caution">
    <text evidence="12">The sequence shown here is derived from an EMBL/GenBank/DDBJ whole genome shotgun (WGS) entry which is preliminary data.</text>
</comment>
<keyword evidence="7" id="KW-0653">Protein transport</keyword>
<reference evidence="12 13" key="1">
    <citation type="journal article" date="2024" name="Nat. Commun.">
        <title>Phylogenomics reveals the evolutionary origins of lichenization in chlorophyte algae.</title>
        <authorList>
            <person name="Puginier C."/>
            <person name="Libourel C."/>
            <person name="Otte J."/>
            <person name="Skaloud P."/>
            <person name="Haon M."/>
            <person name="Grisel S."/>
            <person name="Petersen M."/>
            <person name="Berrin J.G."/>
            <person name="Delaux P.M."/>
            <person name="Dal Grande F."/>
            <person name="Keller J."/>
        </authorList>
    </citation>
    <scope>NUCLEOTIDE SEQUENCE [LARGE SCALE GENOMIC DNA]</scope>
    <source>
        <strain evidence="12 13">SAG 2523</strain>
    </source>
</reference>
<evidence type="ECO:0000256" key="5">
    <source>
        <dbReference type="ARBA" id="ARBA00022824"/>
    </source>
</evidence>
<dbReference type="GO" id="GO:0005484">
    <property type="term" value="F:SNAP receptor activity"/>
    <property type="evidence" value="ECO:0007669"/>
    <property type="project" value="TreeGrafter"/>
</dbReference>
<keyword evidence="13" id="KW-1185">Reference proteome</keyword>
<organism evidence="12 13">
    <name type="scientific">Apatococcus fuscideae</name>
    <dbReference type="NCBI Taxonomy" id="2026836"/>
    <lineage>
        <taxon>Eukaryota</taxon>
        <taxon>Viridiplantae</taxon>
        <taxon>Chlorophyta</taxon>
        <taxon>core chlorophytes</taxon>
        <taxon>Trebouxiophyceae</taxon>
        <taxon>Chlorellales</taxon>
        <taxon>Chlorellaceae</taxon>
        <taxon>Apatococcus</taxon>
    </lineage>
</organism>
<evidence type="ECO:0000256" key="1">
    <source>
        <dbReference type="ARBA" id="ARBA00004163"/>
    </source>
</evidence>
<keyword evidence="9 11" id="KW-0472">Membrane</keyword>
<evidence type="ECO:0000256" key="6">
    <source>
        <dbReference type="ARBA" id="ARBA00022892"/>
    </source>
</evidence>
<evidence type="ECO:0000256" key="4">
    <source>
        <dbReference type="ARBA" id="ARBA00022692"/>
    </source>
</evidence>
<comment type="subcellular location">
    <subcellularLocation>
        <location evidence="1">Endoplasmic reticulum membrane</location>
        <topology evidence="1">Single-pass type IV membrane protein</topology>
    </subcellularLocation>
</comment>
<dbReference type="GO" id="GO:0005789">
    <property type="term" value="C:endoplasmic reticulum membrane"/>
    <property type="evidence" value="ECO:0007669"/>
    <property type="project" value="UniProtKB-SubCell"/>
</dbReference>
<comment type="similarity">
    <text evidence="2">Belongs to the USE1 family.</text>
</comment>
<evidence type="ECO:0008006" key="14">
    <source>
        <dbReference type="Google" id="ProtNLM"/>
    </source>
</evidence>
<feature type="transmembrane region" description="Helical" evidence="11">
    <location>
        <begin position="224"/>
        <end position="242"/>
    </location>
</feature>
<keyword evidence="4 11" id="KW-0812">Transmembrane</keyword>
<evidence type="ECO:0000256" key="10">
    <source>
        <dbReference type="SAM" id="MobiDB-lite"/>
    </source>
</evidence>
<dbReference type="PANTHER" id="PTHR13050:SF7">
    <property type="entry name" value="VESICLE TRANSPORT PROTEIN USE1"/>
    <property type="match status" value="1"/>
</dbReference>
<keyword evidence="3" id="KW-0813">Transport</keyword>
<sequence>MGDKPSELIFRRLLKCCEDIVGGDNKGRADLKTWSTSPVFHHYVETLQEQLADLKLTSEARSRPEDYASYDRQVSNLTRQLRPANVPAYALPLKRSAPETAAQSIMSPQAVPHQPRQPRVMPPEKLAHRMERHSPQQSAAALNADTRQLLGRQDHLQDAMIDEMADLAASLKNNVLGIENSVKTRGQLLEDTETALEHSAAGAKQSNQQAKTVRTKSSRSFCATLMWLLLVGMVFVGMYIFIKATSMAGYKYVKPKPIGGEL</sequence>
<evidence type="ECO:0000313" key="13">
    <source>
        <dbReference type="Proteomes" id="UP001485043"/>
    </source>
</evidence>
<dbReference type="GO" id="GO:0006890">
    <property type="term" value="P:retrograde vesicle-mediated transport, Golgi to endoplasmic reticulum"/>
    <property type="evidence" value="ECO:0007669"/>
    <property type="project" value="TreeGrafter"/>
</dbReference>
<gene>
    <name evidence="12" type="ORF">WJX84_003021</name>
</gene>
<protein>
    <recommendedName>
        <fullName evidence="14">Vesicle transport protein USE1</fullName>
    </recommendedName>
</protein>
<keyword evidence="5" id="KW-0256">Endoplasmic reticulum</keyword>
<dbReference type="InterPro" id="IPR019150">
    <property type="entry name" value="Vesicle_transport_protein_Use1"/>
</dbReference>
<evidence type="ECO:0000256" key="7">
    <source>
        <dbReference type="ARBA" id="ARBA00022927"/>
    </source>
</evidence>
<evidence type="ECO:0000256" key="2">
    <source>
        <dbReference type="ARBA" id="ARBA00007891"/>
    </source>
</evidence>
<dbReference type="AlphaFoldDB" id="A0AAW1TA62"/>
<dbReference type="Pfam" id="PF09753">
    <property type="entry name" value="Use1"/>
    <property type="match status" value="1"/>
</dbReference>
<evidence type="ECO:0000313" key="12">
    <source>
        <dbReference type="EMBL" id="KAK9865708.1"/>
    </source>
</evidence>
<dbReference type="PANTHER" id="PTHR13050">
    <property type="entry name" value="USE1-LIKE PROTEIN"/>
    <property type="match status" value="1"/>
</dbReference>
<evidence type="ECO:0000256" key="8">
    <source>
        <dbReference type="ARBA" id="ARBA00022989"/>
    </source>
</evidence>
<evidence type="ECO:0000256" key="9">
    <source>
        <dbReference type="ARBA" id="ARBA00023136"/>
    </source>
</evidence>
<dbReference type="EMBL" id="JALJOV010000224">
    <property type="protein sequence ID" value="KAK9865708.1"/>
    <property type="molecule type" value="Genomic_DNA"/>
</dbReference>
<dbReference type="GO" id="GO:0031201">
    <property type="term" value="C:SNARE complex"/>
    <property type="evidence" value="ECO:0007669"/>
    <property type="project" value="TreeGrafter"/>
</dbReference>
<keyword evidence="6" id="KW-0931">ER-Golgi transport</keyword>
<evidence type="ECO:0000256" key="3">
    <source>
        <dbReference type="ARBA" id="ARBA00022448"/>
    </source>
</evidence>
<proteinExistence type="inferred from homology"/>
<accession>A0AAW1TA62</accession>
<feature type="region of interest" description="Disordered" evidence="10">
    <location>
        <begin position="99"/>
        <end position="118"/>
    </location>
</feature>
<dbReference type="GO" id="GO:0015031">
    <property type="term" value="P:protein transport"/>
    <property type="evidence" value="ECO:0007669"/>
    <property type="project" value="UniProtKB-KW"/>
</dbReference>
<evidence type="ECO:0000256" key="11">
    <source>
        <dbReference type="SAM" id="Phobius"/>
    </source>
</evidence>
<keyword evidence="8 11" id="KW-1133">Transmembrane helix</keyword>
<dbReference type="Proteomes" id="UP001485043">
    <property type="component" value="Unassembled WGS sequence"/>
</dbReference>